<comment type="caution">
    <text evidence="1">The sequence shown here is derived from an EMBL/GenBank/DDBJ whole genome shotgun (WGS) entry which is preliminary data.</text>
</comment>
<reference evidence="1" key="1">
    <citation type="submission" date="2019-07" db="EMBL/GenBank/DDBJ databases">
        <authorList>
            <person name="Dittberner H."/>
        </authorList>
    </citation>
    <scope>NUCLEOTIDE SEQUENCE [LARGE SCALE GENOMIC DNA]</scope>
</reference>
<accession>A0A565BCZ0</accession>
<proteinExistence type="predicted"/>
<gene>
    <name evidence="1" type="ORF">ANE_LOCUS9636</name>
</gene>
<sequence length="114" mass="13128">MGKDYDQLIKYNLWDKDEVKGIKMVTIFYRKTLLLFVIGVESLDISQGHVLMRDSLGSSLFMSPVFLMVSKGTTLPHALKVINQRNQLYLGTEMSRYELSLHPRDKLLQGESTF</sequence>
<dbReference type="AlphaFoldDB" id="A0A565BCZ0"/>
<keyword evidence="2" id="KW-1185">Reference proteome</keyword>
<organism evidence="1 2">
    <name type="scientific">Arabis nemorensis</name>
    <dbReference type="NCBI Taxonomy" id="586526"/>
    <lineage>
        <taxon>Eukaryota</taxon>
        <taxon>Viridiplantae</taxon>
        <taxon>Streptophyta</taxon>
        <taxon>Embryophyta</taxon>
        <taxon>Tracheophyta</taxon>
        <taxon>Spermatophyta</taxon>
        <taxon>Magnoliopsida</taxon>
        <taxon>eudicotyledons</taxon>
        <taxon>Gunneridae</taxon>
        <taxon>Pentapetalae</taxon>
        <taxon>rosids</taxon>
        <taxon>malvids</taxon>
        <taxon>Brassicales</taxon>
        <taxon>Brassicaceae</taxon>
        <taxon>Arabideae</taxon>
        <taxon>Arabis</taxon>
    </lineage>
</organism>
<dbReference type="EMBL" id="CABITT030000003">
    <property type="protein sequence ID" value="VVA99191.1"/>
    <property type="molecule type" value="Genomic_DNA"/>
</dbReference>
<evidence type="ECO:0000313" key="2">
    <source>
        <dbReference type="Proteomes" id="UP000489600"/>
    </source>
</evidence>
<protein>
    <submittedName>
        <fullName evidence="1">Uncharacterized protein</fullName>
    </submittedName>
</protein>
<evidence type="ECO:0000313" key="1">
    <source>
        <dbReference type="EMBL" id="VVA99191.1"/>
    </source>
</evidence>
<name>A0A565BCZ0_9BRAS</name>
<dbReference type="Proteomes" id="UP000489600">
    <property type="component" value="Unassembled WGS sequence"/>
</dbReference>